<gene>
    <name evidence="1" type="ORF">EB796_007485</name>
</gene>
<proteinExistence type="predicted"/>
<evidence type="ECO:0000313" key="1">
    <source>
        <dbReference type="EMBL" id="KAF6034204.1"/>
    </source>
</evidence>
<organism evidence="1 2">
    <name type="scientific">Bugula neritina</name>
    <name type="common">Brown bryozoan</name>
    <name type="synonym">Sertularia neritina</name>
    <dbReference type="NCBI Taxonomy" id="10212"/>
    <lineage>
        <taxon>Eukaryota</taxon>
        <taxon>Metazoa</taxon>
        <taxon>Spiralia</taxon>
        <taxon>Lophotrochozoa</taxon>
        <taxon>Bryozoa</taxon>
        <taxon>Gymnolaemata</taxon>
        <taxon>Cheilostomatida</taxon>
        <taxon>Flustrina</taxon>
        <taxon>Buguloidea</taxon>
        <taxon>Bugulidae</taxon>
        <taxon>Bugula</taxon>
    </lineage>
</organism>
<dbReference type="AlphaFoldDB" id="A0A7J7K8F0"/>
<comment type="caution">
    <text evidence="1">The sequence shown here is derived from an EMBL/GenBank/DDBJ whole genome shotgun (WGS) entry which is preliminary data.</text>
</comment>
<dbReference type="EMBL" id="VXIV02001129">
    <property type="protein sequence ID" value="KAF6034204.1"/>
    <property type="molecule type" value="Genomic_DNA"/>
</dbReference>
<dbReference type="Proteomes" id="UP000593567">
    <property type="component" value="Unassembled WGS sequence"/>
</dbReference>
<accession>A0A7J7K8F0</accession>
<sequence length="72" mass="8284">MRYKAESFIVEINTQLHKVEFILHKAPIQAGLLVINIVKDSDNCNCLCWVDAEGKYHSCLHSLPFMKYSTLD</sequence>
<reference evidence="1" key="1">
    <citation type="submission" date="2020-06" db="EMBL/GenBank/DDBJ databases">
        <title>Draft genome of Bugula neritina, a colonial animal packing powerful symbionts and potential medicines.</title>
        <authorList>
            <person name="Rayko M."/>
        </authorList>
    </citation>
    <scope>NUCLEOTIDE SEQUENCE [LARGE SCALE GENOMIC DNA]</scope>
    <source>
        <strain evidence="1">Kwan_BN1</strain>
    </source>
</reference>
<protein>
    <submittedName>
        <fullName evidence="1">Uncharacterized protein</fullName>
    </submittedName>
</protein>
<keyword evidence="2" id="KW-1185">Reference proteome</keyword>
<name>A0A7J7K8F0_BUGNE</name>
<evidence type="ECO:0000313" key="2">
    <source>
        <dbReference type="Proteomes" id="UP000593567"/>
    </source>
</evidence>